<evidence type="ECO:0000313" key="11">
    <source>
        <dbReference type="Proteomes" id="UP000777265"/>
    </source>
</evidence>
<evidence type="ECO:0000313" key="10">
    <source>
        <dbReference type="EMBL" id="NLW35368.1"/>
    </source>
</evidence>
<dbReference type="GO" id="GO:0016987">
    <property type="term" value="F:sigma factor activity"/>
    <property type="evidence" value="ECO:0007669"/>
    <property type="project" value="UniProtKB-UniRule"/>
</dbReference>
<keyword evidence="2 6" id="KW-0805">Transcription regulation</keyword>
<comment type="subunit">
    <text evidence="6">Interacts transiently with the RNA polymerase catalytic core.</text>
</comment>
<dbReference type="InterPro" id="IPR036388">
    <property type="entry name" value="WH-like_DNA-bd_sf"/>
</dbReference>
<keyword evidence="7" id="KW-0175">Coiled coil</keyword>
<comment type="similarity">
    <text evidence="6">Belongs to the sigma-70 factor family. RpoD/SigA subfamily.</text>
</comment>
<keyword evidence="4 6" id="KW-0238">DNA-binding</keyword>
<evidence type="ECO:0000256" key="3">
    <source>
        <dbReference type="ARBA" id="ARBA00023082"/>
    </source>
</evidence>
<sequence length="507" mass="58848">MALKNYSEIKHLVDMGMEKGYLTPDDINDVLPQNMFSPEDIEDVFDFLSESNIDIVETMKEKTETPAEESHEWGEAERFPSERADNIIWAYLKDIGRVSLLTSDEEFMIAKRIEEGERKTRNLLFDLPHAIRELQEISSQLKKETINVIDIVKNIDEMNYTKADEEKYRKRTISLINTVKTQWEKKDEIRQALPTVPKTDDATRKQHEKKLKSIDQKTEEALTNLNLNKKVLEEIIRKLTKQVKYLDDKEAKIVNKRLGEIVDIENSLKVVKNRLIQANLRLVINIAKKYLNRGLSFLDLIQEGNMGLMKAAEKYDYQKGYKFSTYSTWWIRQAITRAIADYARTIRVPVHVLETMNKITKVTISLFQELGREPNLEEISHKAGLPLEKVRKIMKVSNEPISIETPIGDDESKLGDFIADPKSPSPFMELVGISLKEEIDKVLSTLTPREEKVIKMRLGIGEKTDYTLEEVGEVFGLTRERIRQIEAKALRKLKHPSRRKRLESFLE</sequence>
<dbReference type="Pfam" id="PF04539">
    <property type="entry name" value="Sigma70_r3"/>
    <property type="match status" value="1"/>
</dbReference>
<feature type="short sequence motif" description="Interaction with polymerase core subunit RpoC" evidence="6">
    <location>
        <begin position="299"/>
        <end position="302"/>
    </location>
</feature>
<dbReference type="InterPro" id="IPR014284">
    <property type="entry name" value="RNA_pol_sigma-70_dom"/>
</dbReference>
<comment type="subcellular location">
    <subcellularLocation>
        <location evidence="6">Cytoplasm</location>
    </subcellularLocation>
</comment>
<dbReference type="Gene3D" id="1.20.120.1810">
    <property type="match status" value="1"/>
</dbReference>
<evidence type="ECO:0000256" key="2">
    <source>
        <dbReference type="ARBA" id="ARBA00023015"/>
    </source>
</evidence>
<evidence type="ECO:0000259" key="8">
    <source>
        <dbReference type="PROSITE" id="PS00715"/>
    </source>
</evidence>
<dbReference type="Gene3D" id="1.10.601.10">
    <property type="entry name" value="RNA Polymerase Primary Sigma Factor"/>
    <property type="match status" value="1"/>
</dbReference>
<dbReference type="SUPFAM" id="SSF88659">
    <property type="entry name" value="Sigma3 and sigma4 domains of RNA polymerase sigma factors"/>
    <property type="match status" value="2"/>
</dbReference>
<dbReference type="NCBIfam" id="TIGR02937">
    <property type="entry name" value="sigma70-ECF"/>
    <property type="match status" value="1"/>
</dbReference>
<dbReference type="InterPro" id="IPR050239">
    <property type="entry name" value="Sigma-70_RNA_pol_init_factors"/>
</dbReference>
<proteinExistence type="inferred from homology"/>
<feature type="region of interest" description="Sigma-70 factor domain-2" evidence="6">
    <location>
        <begin position="275"/>
        <end position="345"/>
    </location>
</feature>
<keyword evidence="5 6" id="KW-0804">Transcription</keyword>
<evidence type="ECO:0000256" key="6">
    <source>
        <dbReference type="HAMAP-Rule" id="MF_00963"/>
    </source>
</evidence>
<dbReference type="InterPro" id="IPR012760">
    <property type="entry name" value="RNA_pol_sigma_RpoD_C"/>
</dbReference>
<dbReference type="InterPro" id="IPR042189">
    <property type="entry name" value="RNA_pol_sigma_70_r1_1_sf"/>
</dbReference>
<feature type="domain" description="RNA polymerase sigma-70" evidence="9">
    <location>
        <begin position="467"/>
        <end position="493"/>
    </location>
</feature>
<dbReference type="Gene3D" id="1.10.10.10">
    <property type="entry name" value="Winged helix-like DNA-binding domain superfamily/Winged helix DNA-binding domain"/>
    <property type="match status" value="2"/>
</dbReference>
<comment type="caution">
    <text evidence="10">The sequence shown here is derived from an EMBL/GenBank/DDBJ whole genome shotgun (WGS) entry which is preliminary data.</text>
</comment>
<name>A0A971M3J0_9BACT</name>
<gene>
    <name evidence="10" type="primary">rpoD</name>
    <name evidence="6" type="synonym">sigA</name>
    <name evidence="10" type="ORF">GXY80_07795</name>
</gene>
<dbReference type="HAMAP" id="MF_00963">
    <property type="entry name" value="Sigma70_RpoD_SigA"/>
    <property type="match status" value="1"/>
</dbReference>
<dbReference type="PROSITE" id="PS00716">
    <property type="entry name" value="SIGMA70_2"/>
    <property type="match status" value="1"/>
</dbReference>
<dbReference type="Pfam" id="PF04545">
    <property type="entry name" value="Sigma70_r4"/>
    <property type="match status" value="1"/>
</dbReference>
<evidence type="ECO:0000256" key="1">
    <source>
        <dbReference type="ARBA" id="ARBA00022490"/>
    </source>
</evidence>
<dbReference type="GO" id="GO:0006352">
    <property type="term" value="P:DNA-templated transcription initiation"/>
    <property type="evidence" value="ECO:0007669"/>
    <property type="project" value="UniProtKB-UniRule"/>
</dbReference>
<feature type="coiled-coil region" evidence="7">
    <location>
        <begin position="204"/>
        <end position="249"/>
    </location>
</feature>
<comment type="caution">
    <text evidence="6">Lacks conserved residue(s) required for the propagation of feature annotation.</text>
</comment>
<reference evidence="10" key="2">
    <citation type="submission" date="2020-01" db="EMBL/GenBank/DDBJ databases">
        <authorList>
            <person name="Campanaro S."/>
        </authorList>
    </citation>
    <scope>NUCLEOTIDE SEQUENCE</scope>
    <source>
        <strain evidence="10">AS06rmzACSIP_7</strain>
    </source>
</reference>
<dbReference type="CDD" id="cd06171">
    <property type="entry name" value="Sigma70_r4"/>
    <property type="match status" value="1"/>
</dbReference>
<evidence type="ECO:0000256" key="7">
    <source>
        <dbReference type="SAM" id="Coils"/>
    </source>
</evidence>
<dbReference type="InterPro" id="IPR028630">
    <property type="entry name" value="Sigma70_RpoD"/>
</dbReference>
<evidence type="ECO:0000256" key="5">
    <source>
        <dbReference type="ARBA" id="ARBA00023163"/>
    </source>
</evidence>
<dbReference type="InterPro" id="IPR013324">
    <property type="entry name" value="RNA_pol_sigma_r3/r4-like"/>
</dbReference>
<evidence type="ECO:0000259" key="9">
    <source>
        <dbReference type="PROSITE" id="PS00716"/>
    </source>
</evidence>
<accession>A0A971M3J0</accession>
<dbReference type="Pfam" id="PF03979">
    <property type="entry name" value="Sigma70_r1_1"/>
    <property type="match status" value="1"/>
</dbReference>
<keyword evidence="3 6" id="KW-0731">Sigma factor</keyword>
<feature type="DNA-binding region" description="H-T-H motif" evidence="6">
    <location>
        <begin position="468"/>
        <end position="487"/>
    </location>
</feature>
<dbReference type="AlphaFoldDB" id="A0A971M3J0"/>
<protein>
    <recommendedName>
        <fullName evidence="6">RNA polymerase sigma factor SigA</fullName>
    </recommendedName>
</protein>
<organism evidence="10 11">
    <name type="scientific">Syntrophorhabdus aromaticivorans</name>
    <dbReference type="NCBI Taxonomy" id="328301"/>
    <lineage>
        <taxon>Bacteria</taxon>
        <taxon>Pseudomonadati</taxon>
        <taxon>Thermodesulfobacteriota</taxon>
        <taxon>Syntrophorhabdia</taxon>
        <taxon>Syntrophorhabdales</taxon>
        <taxon>Syntrophorhabdaceae</taxon>
        <taxon>Syntrophorhabdus</taxon>
    </lineage>
</organism>
<dbReference type="PANTHER" id="PTHR30603">
    <property type="entry name" value="RNA POLYMERASE SIGMA FACTOR RPO"/>
    <property type="match status" value="1"/>
</dbReference>
<reference evidence="10" key="1">
    <citation type="journal article" date="2020" name="Biotechnol. Biofuels">
        <title>New insights from the biogas microbiome by comprehensive genome-resolved metagenomics of nearly 1600 species originating from multiple anaerobic digesters.</title>
        <authorList>
            <person name="Campanaro S."/>
            <person name="Treu L."/>
            <person name="Rodriguez-R L.M."/>
            <person name="Kovalovszki A."/>
            <person name="Ziels R.M."/>
            <person name="Maus I."/>
            <person name="Zhu X."/>
            <person name="Kougias P.G."/>
            <person name="Basile A."/>
            <person name="Luo G."/>
            <person name="Schluter A."/>
            <person name="Konstantinidis K.T."/>
            <person name="Angelidaki I."/>
        </authorList>
    </citation>
    <scope>NUCLEOTIDE SEQUENCE</scope>
    <source>
        <strain evidence="10">AS06rmzACSIP_7</strain>
    </source>
</reference>
<dbReference type="GO" id="GO:0005737">
    <property type="term" value="C:cytoplasm"/>
    <property type="evidence" value="ECO:0007669"/>
    <property type="project" value="UniProtKB-SubCell"/>
</dbReference>
<dbReference type="InterPro" id="IPR007127">
    <property type="entry name" value="RNA_pol_sigma_70_r1_1"/>
</dbReference>
<dbReference type="InterPro" id="IPR009042">
    <property type="entry name" value="RNA_pol_sigma70_r1_2"/>
</dbReference>
<dbReference type="InterPro" id="IPR007627">
    <property type="entry name" value="RNA_pol_sigma70_r2"/>
</dbReference>
<feature type="region of interest" description="Sigma-70 factor domain-4" evidence="6">
    <location>
        <begin position="442"/>
        <end position="495"/>
    </location>
</feature>
<dbReference type="SUPFAM" id="SSF88946">
    <property type="entry name" value="Sigma2 domain of RNA polymerase sigma factors"/>
    <property type="match status" value="1"/>
</dbReference>
<dbReference type="PANTHER" id="PTHR30603:SF60">
    <property type="entry name" value="RNA POLYMERASE SIGMA FACTOR RPOD"/>
    <property type="match status" value="1"/>
</dbReference>
<dbReference type="Pfam" id="PF04542">
    <property type="entry name" value="Sigma70_r2"/>
    <property type="match status" value="1"/>
</dbReference>
<dbReference type="InterPro" id="IPR007624">
    <property type="entry name" value="RNA_pol_sigma70_r3"/>
</dbReference>
<dbReference type="Proteomes" id="UP000777265">
    <property type="component" value="Unassembled WGS sequence"/>
</dbReference>
<dbReference type="EMBL" id="JAAYEE010000127">
    <property type="protein sequence ID" value="NLW35368.1"/>
    <property type="molecule type" value="Genomic_DNA"/>
</dbReference>
<feature type="domain" description="RNA polymerase sigma-70" evidence="8">
    <location>
        <begin position="299"/>
        <end position="312"/>
    </location>
</feature>
<evidence type="ECO:0000256" key="4">
    <source>
        <dbReference type="ARBA" id="ARBA00023125"/>
    </source>
</evidence>
<dbReference type="InterPro" id="IPR007630">
    <property type="entry name" value="RNA_pol_sigma70_r4"/>
</dbReference>
<dbReference type="PROSITE" id="PS00715">
    <property type="entry name" value="SIGMA70_1"/>
    <property type="match status" value="1"/>
</dbReference>
<keyword evidence="1 6" id="KW-0963">Cytoplasm</keyword>
<dbReference type="PRINTS" id="PR00046">
    <property type="entry name" value="SIGMA70FCT"/>
</dbReference>
<dbReference type="InterPro" id="IPR000943">
    <property type="entry name" value="RNA_pol_sigma70"/>
</dbReference>
<dbReference type="NCBIfam" id="TIGR02393">
    <property type="entry name" value="RpoD_Cterm"/>
    <property type="match status" value="1"/>
</dbReference>
<dbReference type="Pfam" id="PF00140">
    <property type="entry name" value="Sigma70_r1_2"/>
    <property type="match status" value="1"/>
</dbReference>
<dbReference type="Gene3D" id="1.10.220.120">
    <property type="entry name" value="Sigma-70 factor, region 1.1"/>
    <property type="match status" value="1"/>
</dbReference>
<dbReference type="FunFam" id="1.10.601.10:FF:000001">
    <property type="entry name" value="RNA polymerase sigma factor SigA"/>
    <property type="match status" value="1"/>
</dbReference>
<dbReference type="InterPro" id="IPR013325">
    <property type="entry name" value="RNA_pol_sigma_r2"/>
</dbReference>
<comment type="function">
    <text evidence="6">Sigma factors are initiation factors that promote the attachment of RNA polymerase to specific initiation sites and are then released. This sigma factor is the primary sigma factor during exponential growth.</text>
</comment>
<dbReference type="GO" id="GO:0003677">
    <property type="term" value="F:DNA binding"/>
    <property type="evidence" value="ECO:0007669"/>
    <property type="project" value="UniProtKB-UniRule"/>
</dbReference>